<keyword evidence="2" id="KW-0812">Transmembrane</keyword>
<sequence>MSNRDIDDESVETRTDHDPNPGEQGKWLSAVIGLLGLWMIVQGFLFDLVATQMWNDVIVGALLAAVGAYNYYRRSDEQVGNVGAAAVAALLGLWLIAAPFVFGADAGFTEAANELGFWNDIVVGLIALAAGAYSAYQSRDRRSDARRTAA</sequence>
<feature type="compositionally biased region" description="Acidic residues" evidence="1">
    <location>
        <begin position="1"/>
        <end position="10"/>
    </location>
</feature>
<gene>
    <name evidence="4" type="ORF">K933_09092</name>
</gene>
<dbReference type="InterPro" id="IPR005530">
    <property type="entry name" value="SPW"/>
</dbReference>
<dbReference type="eggNOG" id="arCOG09123">
    <property type="taxonomic scope" value="Archaea"/>
</dbReference>
<dbReference type="RefSeq" id="WP_023394403.1">
    <property type="nucleotide sequence ID" value="NZ_ASGZ01000028.1"/>
</dbReference>
<evidence type="ECO:0000259" key="3">
    <source>
        <dbReference type="Pfam" id="PF03779"/>
    </source>
</evidence>
<accession>V4HL01</accession>
<feature type="transmembrane region" description="Helical" evidence="2">
    <location>
        <begin position="27"/>
        <end position="46"/>
    </location>
</feature>
<feature type="domain" description="SPW repeat-containing integral membrane" evidence="3">
    <location>
        <begin position="27"/>
        <end position="131"/>
    </location>
</feature>
<keyword evidence="2" id="KW-0472">Membrane</keyword>
<evidence type="ECO:0000256" key="2">
    <source>
        <dbReference type="SAM" id="Phobius"/>
    </source>
</evidence>
<keyword evidence="2" id="KW-1133">Transmembrane helix</keyword>
<dbReference type="Proteomes" id="UP000017840">
    <property type="component" value="Unassembled WGS sequence"/>
</dbReference>
<dbReference type="STRING" id="1324957.K933_09092"/>
<organism evidence="4 5">
    <name type="scientific">Candidatus Halobonum tyrrellensis G22</name>
    <dbReference type="NCBI Taxonomy" id="1324957"/>
    <lineage>
        <taxon>Archaea</taxon>
        <taxon>Methanobacteriati</taxon>
        <taxon>Methanobacteriota</taxon>
        <taxon>Stenosarchaea group</taxon>
        <taxon>Halobacteria</taxon>
        <taxon>Halobacteriales</taxon>
        <taxon>Haloferacaceae</taxon>
        <taxon>Candidatus Halobonum</taxon>
    </lineage>
</organism>
<evidence type="ECO:0000313" key="5">
    <source>
        <dbReference type="Proteomes" id="UP000017840"/>
    </source>
</evidence>
<proteinExistence type="predicted"/>
<feature type="compositionally biased region" description="Basic and acidic residues" evidence="1">
    <location>
        <begin position="11"/>
        <end position="20"/>
    </location>
</feature>
<keyword evidence="5" id="KW-1185">Reference proteome</keyword>
<dbReference type="Pfam" id="PF03779">
    <property type="entry name" value="SPW"/>
    <property type="match status" value="1"/>
</dbReference>
<feature type="transmembrane region" description="Helical" evidence="2">
    <location>
        <begin position="116"/>
        <end position="136"/>
    </location>
</feature>
<dbReference type="AlphaFoldDB" id="V4HL01"/>
<feature type="transmembrane region" description="Helical" evidence="2">
    <location>
        <begin position="52"/>
        <end position="72"/>
    </location>
</feature>
<protein>
    <recommendedName>
        <fullName evidence="3">SPW repeat-containing integral membrane domain-containing protein</fullName>
    </recommendedName>
</protein>
<reference evidence="4 5" key="1">
    <citation type="journal article" date="2013" name="Genome Announc.">
        <title>Draft Genome Sequence of 'Candidatus Halobonum tyrrellensis' Strain G22, Isolated from the Hypersaline Waters of Lake Tyrrell, Australia.</title>
        <authorList>
            <person name="Ugalde J.A."/>
            <person name="Narasingarao P."/>
            <person name="Kuo S."/>
            <person name="Podell S."/>
            <person name="Allen E.E."/>
        </authorList>
    </citation>
    <scope>NUCLEOTIDE SEQUENCE [LARGE SCALE GENOMIC DNA]</scope>
    <source>
        <strain evidence="4 5">G22</strain>
    </source>
</reference>
<evidence type="ECO:0000313" key="4">
    <source>
        <dbReference type="EMBL" id="ESP88604.1"/>
    </source>
</evidence>
<dbReference type="OrthoDB" id="169701at2157"/>
<dbReference type="EMBL" id="ASGZ01000028">
    <property type="protein sequence ID" value="ESP88604.1"/>
    <property type="molecule type" value="Genomic_DNA"/>
</dbReference>
<name>V4HL01_9EURY</name>
<comment type="caution">
    <text evidence="4">The sequence shown here is derived from an EMBL/GenBank/DDBJ whole genome shotgun (WGS) entry which is preliminary data.</text>
</comment>
<dbReference type="PATRIC" id="fig|1324957.4.peg.1852"/>
<evidence type="ECO:0000256" key="1">
    <source>
        <dbReference type="SAM" id="MobiDB-lite"/>
    </source>
</evidence>
<feature type="transmembrane region" description="Helical" evidence="2">
    <location>
        <begin position="84"/>
        <end position="104"/>
    </location>
</feature>
<feature type="region of interest" description="Disordered" evidence="1">
    <location>
        <begin position="1"/>
        <end position="22"/>
    </location>
</feature>